<keyword evidence="1" id="KW-0472">Membrane</keyword>
<dbReference type="EMBL" id="SMSJ01000013">
    <property type="protein sequence ID" value="TDH62268.1"/>
    <property type="molecule type" value="Genomic_DNA"/>
</dbReference>
<proteinExistence type="predicted"/>
<comment type="caution">
    <text evidence="2">The sequence shown here is derived from an EMBL/GenBank/DDBJ whole genome shotgun (WGS) entry which is preliminary data.</text>
</comment>
<name>A0A4R5QHM5_9PROT</name>
<gene>
    <name evidence="2" type="ORF">E2C06_12860</name>
</gene>
<dbReference type="AlphaFoldDB" id="A0A4R5QHM5"/>
<dbReference type="Proteomes" id="UP000295096">
    <property type="component" value="Unassembled WGS sequence"/>
</dbReference>
<keyword evidence="1" id="KW-1133">Transmembrane helix</keyword>
<organism evidence="2 3">
    <name type="scientific">Dankookia rubra</name>
    <dbReference type="NCBI Taxonomy" id="1442381"/>
    <lineage>
        <taxon>Bacteria</taxon>
        <taxon>Pseudomonadati</taxon>
        <taxon>Pseudomonadota</taxon>
        <taxon>Alphaproteobacteria</taxon>
        <taxon>Acetobacterales</taxon>
        <taxon>Roseomonadaceae</taxon>
        <taxon>Dankookia</taxon>
    </lineage>
</organism>
<evidence type="ECO:0000256" key="1">
    <source>
        <dbReference type="SAM" id="Phobius"/>
    </source>
</evidence>
<sequence>MNRSHDTTGLALLLGGVTLAAATALFLPVLHFRGPDQALLGLSAWQAVPLVTLLKFAVLGAALAAAFLPRLQPLRVPIIAAAVAMTFLPALAALVAGVYHWSSLREAIVALSGNRSPWIDPGWGIVALGVAALMLVGAAVRAARAEPRPA</sequence>
<accession>A0A4R5QHM5</accession>
<feature type="transmembrane region" description="Helical" evidence="1">
    <location>
        <begin position="80"/>
        <end position="102"/>
    </location>
</feature>
<protein>
    <submittedName>
        <fullName evidence="2">Uncharacterized protein</fullName>
    </submittedName>
</protein>
<keyword evidence="1" id="KW-0812">Transmembrane</keyword>
<keyword evidence="3" id="KW-1185">Reference proteome</keyword>
<dbReference type="OrthoDB" id="7284287at2"/>
<feature type="transmembrane region" description="Helical" evidence="1">
    <location>
        <begin position="122"/>
        <end position="143"/>
    </location>
</feature>
<feature type="transmembrane region" description="Helical" evidence="1">
    <location>
        <begin position="48"/>
        <end position="68"/>
    </location>
</feature>
<reference evidence="2 3" key="1">
    <citation type="journal article" date="2016" name="J. Microbiol.">
        <title>Dankookia rubra gen. nov., sp. nov., an alphaproteobacterium isolated from sediment of a shallow stream.</title>
        <authorList>
            <person name="Kim W.H."/>
            <person name="Kim D.H."/>
            <person name="Kang K."/>
            <person name="Ahn T.Y."/>
        </authorList>
    </citation>
    <scope>NUCLEOTIDE SEQUENCE [LARGE SCALE GENOMIC DNA]</scope>
    <source>
        <strain evidence="2 3">JCM30602</strain>
    </source>
</reference>
<evidence type="ECO:0000313" key="2">
    <source>
        <dbReference type="EMBL" id="TDH62268.1"/>
    </source>
</evidence>
<evidence type="ECO:0000313" key="3">
    <source>
        <dbReference type="Proteomes" id="UP000295096"/>
    </source>
</evidence>
<dbReference type="RefSeq" id="WP_133289004.1">
    <property type="nucleotide sequence ID" value="NZ_SMSJ01000013.1"/>
</dbReference>